<evidence type="ECO:0000313" key="4">
    <source>
        <dbReference type="Proteomes" id="UP000232323"/>
    </source>
</evidence>
<dbReference type="Proteomes" id="UP000232323">
    <property type="component" value="Unassembled WGS sequence"/>
</dbReference>
<feature type="region of interest" description="Disordered" evidence="1">
    <location>
        <begin position="513"/>
        <end position="536"/>
    </location>
</feature>
<dbReference type="InterPro" id="IPR011050">
    <property type="entry name" value="Pectin_lyase_fold/virulence"/>
</dbReference>
<dbReference type="Gene3D" id="2.160.20.10">
    <property type="entry name" value="Single-stranded right-handed beta-helix, Pectin lyase-like"/>
    <property type="match status" value="1"/>
</dbReference>
<dbReference type="AlphaFoldDB" id="A0A250X2C8"/>
<dbReference type="SUPFAM" id="SSF51126">
    <property type="entry name" value="Pectin lyase-like"/>
    <property type="match status" value="1"/>
</dbReference>
<sequence>MALEDDNICYFKGGDLEELLRIVSSPPLGTLVVDLCERTIQRSPTSSTFGPIADFIISRHGLVLRNGTLHLGDRRLSVLQVPVHVSRTSSRRSSLDSGYSFASSKRSVDISSTAVTLGLLSVDHNARQLPNEALFNVEGSTTRPRNNHRNRRLSSISDSSSYKSKCIKFQNVKICGDSNLLNADRGLLVVKGGHLFMDNCQVCFSASEPAQHNLSVGAQDSTSQTPSAAAAAVEVRQGGVLNMSACQISFQEGSGLRVSGLGSVASLCMCTLESSLGPSIEALDGANLRIADSMLKGSLQGPGLHAQGSGTRVSAKACRVMGCKGQGVLVRKAARCELLACSVLGGCGTGVEIQGTKSRLTMYDTVIRGCLEGGLSIKDGAWAHVEGADIELNQGGPCVHVIGCGSTVSLSSCILVTSAHSGLHIEEGGYAEIKDSTIDCHNHTQEMSTQAVRRGILETEMSCASHPPITVTGVRSMLLLGEEVEVCCGDHVQERLMVCDGGQVQGQLLDVPVSSSSQECDPPTVVDKKASDLKSS</sequence>
<evidence type="ECO:0000259" key="2">
    <source>
        <dbReference type="Pfam" id="PF13229"/>
    </source>
</evidence>
<dbReference type="EMBL" id="BEGY01000023">
    <property type="protein sequence ID" value="GAX77206.1"/>
    <property type="molecule type" value="Genomic_DNA"/>
</dbReference>
<dbReference type="InterPro" id="IPR012334">
    <property type="entry name" value="Pectin_lyas_fold"/>
</dbReference>
<accession>A0A250X2C8</accession>
<evidence type="ECO:0000256" key="1">
    <source>
        <dbReference type="SAM" id="MobiDB-lite"/>
    </source>
</evidence>
<evidence type="ECO:0000313" key="3">
    <source>
        <dbReference type="EMBL" id="GAX77206.1"/>
    </source>
</evidence>
<reference evidence="3 4" key="1">
    <citation type="submission" date="2017-08" db="EMBL/GenBank/DDBJ databases">
        <title>Acidophilic green algal genome provides insights into adaptation to an acidic environment.</title>
        <authorList>
            <person name="Hirooka S."/>
            <person name="Hirose Y."/>
            <person name="Kanesaki Y."/>
            <person name="Higuchi S."/>
            <person name="Fujiwara T."/>
            <person name="Onuma R."/>
            <person name="Era A."/>
            <person name="Ohbayashi R."/>
            <person name="Uzuka A."/>
            <person name="Nozaki H."/>
            <person name="Yoshikawa H."/>
            <person name="Miyagishima S.Y."/>
        </authorList>
    </citation>
    <scope>NUCLEOTIDE SEQUENCE [LARGE SCALE GENOMIC DNA]</scope>
    <source>
        <strain evidence="3 4">NIES-2499</strain>
    </source>
</reference>
<proteinExistence type="predicted"/>
<feature type="compositionally biased region" description="Basic and acidic residues" evidence="1">
    <location>
        <begin position="526"/>
        <end position="536"/>
    </location>
</feature>
<keyword evidence="4" id="KW-1185">Reference proteome</keyword>
<comment type="caution">
    <text evidence="3">The sequence shown here is derived from an EMBL/GenBank/DDBJ whole genome shotgun (WGS) entry which is preliminary data.</text>
</comment>
<organism evidence="3 4">
    <name type="scientific">Chlamydomonas eustigma</name>
    <dbReference type="NCBI Taxonomy" id="1157962"/>
    <lineage>
        <taxon>Eukaryota</taxon>
        <taxon>Viridiplantae</taxon>
        <taxon>Chlorophyta</taxon>
        <taxon>core chlorophytes</taxon>
        <taxon>Chlorophyceae</taxon>
        <taxon>CS clade</taxon>
        <taxon>Chlamydomonadales</taxon>
        <taxon>Chlamydomonadaceae</taxon>
        <taxon>Chlamydomonas</taxon>
    </lineage>
</organism>
<dbReference type="Pfam" id="PF13229">
    <property type="entry name" value="Beta_helix"/>
    <property type="match status" value="1"/>
</dbReference>
<feature type="domain" description="Right handed beta helix" evidence="2">
    <location>
        <begin position="265"/>
        <end position="396"/>
    </location>
</feature>
<gene>
    <name evidence="3" type="ORF">CEUSTIGMA_g4652.t1</name>
</gene>
<protein>
    <recommendedName>
        <fullName evidence="2">Right handed beta helix domain-containing protein</fullName>
    </recommendedName>
</protein>
<dbReference type="InterPro" id="IPR039448">
    <property type="entry name" value="Beta_helix"/>
</dbReference>
<name>A0A250X2C8_9CHLO</name>